<name>A0ABY3EJN6_9BURK</name>
<dbReference type="Pfam" id="PF10671">
    <property type="entry name" value="TcpQ"/>
    <property type="match status" value="1"/>
</dbReference>
<dbReference type="Proteomes" id="UP000318943">
    <property type="component" value="Unassembled WGS sequence"/>
</dbReference>
<evidence type="ECO:0000313" key="4">
    <source>
        <dbReference type="Proteomes" id="UP000318943"/>
    </source>
</evidence>
<keyword evidence="4" id="KW-1185">Reference proteome</keyword>
<feature type="domain" description="Toxin co-regulated pilus biosynthesis protein Q C-terminal" evidence="2">
    <location>
        <begin position="114"/>
        <end position="191"/>
    </location>
</feature>
<evidence type="ECO:0000256" key="1">
    <source>
        <dbReference type="SAM" id="MobiDB-lite"/>
    </source>
</evidence>
<evidence type="ECO:0000313" key="3">
    <source>
        <dbReference type="EMBL" id="TSP11007.1"/>
    </source>
</evidence>
<dbReference type="EMBL" id="VCIZ01000012">
    <property type="protein sequence ID" value="TSP11007.1"/>
    <property type="molecule type" value="Genomic_DNA"/>
</dbReference>
<gene>
    <name evidence="3" type="ORF">FGG12_19275</name>
</gene>
<proteinExistence type="predicted"/>
<organism evidence="3 4">
    <name type="scientific">Cupriavidus campinensis</name>
    <dbReference type="NCBI Taxonomy" id="151783"/>
    <lineage>
        <taxon>Bacteria</taxon>
        <taxon>Pseudomonadati</taxon>
        <taxon>Pseudomonadota</taxon>
        <taxon>Betaproteobacteria</taxon>
        <taxon>Burkholderiales</taxon>
        <taxon>Burkholderiaceae</taxon>
        <taxon>Cupriavidus</taxon>
    </lineage>
</organism>
<dbReference type="InterPro" id="IPR018927">
    <property type="entry name" value="Pilus_synth_Q_C"/>
</dbReference>
<feature type="region of interest" description="Disordered" evidence="1">
    <location>
        <begin position="1"/>
        <end position="20"/>
    </location>
</feature>
<evidence type="ECO:0000259" key="2">
    <source>
        <dbReference type="Pfam" id="PF10671"/>
    </source>
</evidence>
<comment type="caution">
    <text evidence="3">The sequence shown here is derived from an EMBL/GenBank/DDBJ whole genome shotgun (WGS) entry which is preliminary data.</text>
</comment>
<sequence>MEANQVRERHRKEAQQISGRGSEMTRYLTAASPRLVPGAIALAIAALLSAGEAHSASGVDLVAARSTSLAAAKAAEEAGEKQRAKEGNPSGAMTAAVATSLPVAKAEPPKPVEIWRITAEDGTLADGLRKWVLKAGYEGLEWSAGREIRAYRLEQTGTFKEALWQVMYDTGTTNYRLRACIYKNGLVRIVTKNTLCKFQ</sequence>
<reference evidence="3 4" key="1">
    <citation type="submission" date="2019-05" db="EMBL/GenBank/DDBJ databases">
        <title>Whole genome sequence analysis of Cupriavidus campinensis S14E4C strain.</title>
        <authorList>
            <person name="Abbaszade G."/>
            <person name="Szabo A."/>
            <person name="Toumi M."/>
            <person name="Toth E."/>
        </authorList>
    </citation>
    <scope>NUCLEOTIDE SEQUENCE [LARGE SCALE GENOMIC DNA]</scope>
    <source>
        <strain evidence="3 4">S14E4C</strain>
    </source>
</reference>
<feature type="compositionally biased region" description="Basic and acidic residues" evidence="1">
    <location>
        <begin position="1"/>
        <end position="14"/>
    </location>
</feature>
<protein>
    <recommendedName>
        <fullName evidence="2">Toxin co-regulated pilus biosynthesis protein Q C-terminal domain-containing protein</fullName>
    </recommendedName>
</protein>
<accession>A0ABY3EJN6</accession>